<accession>A0A1Y5XVZ0</accession>
<dbReference type="RefSeq" id="WP_084430347.1">
    <property type="nucleotide sequence ID" value="NZ_FWXV01000005.1"/>
</dbReference>
<dbReference type="OrthoDB" id="3393698at2"/>
<evidence type="ECO:0000313" key="1">
    <source>
        <dbReference type="EMBL" id="SMD19617.1"/>
    </source>
</evidence>
<proteinExistence type="predicted"/>
<name>A0A1Y5XVZ0_KIBAR</name>
<sequence length="201" mass="20594">MEKTPSPARRRLLISLAAVIVVVGAVLALNLASSDDVSPTAAPPSTAVLHGGGSAVASVYACAVSSTDADKICERQAKDHARRTQLTPQQRAEIADKSVEVRSLIPPLPSREPTCPTPGGPCRMNTGPVDAEYVAKAWSAVFRAGYEDAVIRLARADDPAPAETMVYGISVGPGCVIGYVSTSGGSSNVAGVLPEGGCLTP</sequence>
<keyword evidence="2" id="KW-1185">Reference proteome</keyword>
<dbReference type="EMBL" id="FWXV01000005">
    <property type="protein sequence ID" value="SMD19617.1"/>
    <property type="molecule type" value="Genomic_DNA"/>
</dbReference>
<organism evidence="1 2">
    <name type="scientific">Kibdelosporangium aridum</name>
    <dbReference type="NCBI Taxonomy" id="2030"/>
    <lineage>
        <taxon>Bacteria</taxon>
        <taxon>Bacillati</taxon>
        <taxon>Actinomycetota</taxon>
        <taxon>Actinomycetes</taxon>
        <taxon>Pseudonocardiales</taxon>
        <taxon>Pseudonocardiaceae</taxon>
        <taxon>Kibdelosporangium</taxon>
    </lineage>
</organism>
<gene>
    <name evidence="1" type="ORF">SAMN05661093_06220</name>
</gene>
<protein>
    <submittedName>
        <fullName evidence="1">Uncharacterized protein</fullName>
    </submittedName>
</protein>
<evidence type="ECO:0000313" key="2">
    <source>
        <dbReference type="Proteomes" id="UP000192674"/>
    </source>
</evidence>
<dbReference type="Proteomes" id="UP000192674">
    <property type="component" value="Unassembled WGS sequence"/>
</dbReference>
<dbReference type="AlphaFoldDB" id="A0A1Y5XVZ0"/>
<reference evidence="1 2" key="1">
    <citation type="submission" date="2017-04" db="EMBL/GenBank/DDBJ databases">
        <authorList>
            <person name="Afonso C.L."/>
            <person name="Miller P.J."/>
            <person name="Scott M.A."/>
            <person name="Spackman E."/>
            <person name="Goraichik I."/>
            <person name="Dimitrov K.M."/>
            <person name="Suarez D.L."/>
            <person name="Swayne D.E."/>
        </authorList>
    </citation>
    <scope>NUCLEOTIDE SEQUENCE [LARGE SCALE GENOMIC DNA]</scope>
    <source>
        <strain evidence="1 2">DSM 43828</strain>
    </source>
</reference>